<proteinExistence type="predicted"/>
<dbReference type="RefSeq" id="WP_011607893.1">
    <property type="nucleotide sequence ID" value="NZ_JYFN01000021.1"/>
</dbReference>
<keyword evidence="2" id="KW-1185">Reference proteome</keyword>
<comment type="caution">
    <text evidence="1">The sequence shown here is derived from an EMBL/GenBank/DDBJ whole genome shotgun (WGS) entry which is preliminary data.</text>
</comment>
<dbReference type="AlphaFoldDB" id="A0A0D8BGU7"/>
<dbReference type="InterPro" id="IPR035169">
    <property type="entry name" value="DUF5318"/>
</dbReference>
<dbReference type="OrthoDB" id="3531406at2"/>
<sequence>MRSRSVIDYALARRATLADLFAGRVSSLDVCDAHPYLLRAAKYHGEPTSKRCPVCRGADPLIHVTYTYGDELGESSGRVRATKDLPALAARYSELRVYVVEVCRPCGWNHLITSYVIGTGEPKAKRQHRRAADT</sequence>
<organism evidence="1 2">
    <name type="scientific">Frankia torreyi</name>
    <dbReference type="NCBI Taxonomy" id="1856"/>
    <lineage>
        <taxon>Bacteria</taxon>
        <taxon>Bacillati</taxon>
        <taxon>Actinomycetota</taxon>
        <taxon>Actinomycetes</taxon>
        <taxon>Frankiales</taxon>
        <taxon>Frankiaceae</taxon>
        <taxon>Frankia</taxon>
    </lineage>
</organism>
<gene>
    <name evidence="1" type="ORF">FF36_03033</name>
</gene>
<evidence type="ECO:0000313" key="1">
    <source>
        <dbReference type="EMBL" id="KJE22667.1"/>
    </source>
</evidence>
<reference evidence="1 2" key="2">
    <citation type="journal article" date="2016" name="Genome Announc.">
        <title>Permanent Draft Genome Sequences for Two Variants of Frankia sp. Strain CpI1, the First Frankia Strain Isolated from Root Nodules of Comptonia peregrina.</title>
        <authorList>
            <person name="Oshone R."/>
            <person name="Hurst S.G.IV."/>
            <person name="Abebe-Akele F."/>
            <person name="Simpson S."/>
            <person name="Morris K."/>
            <person name="Thomas W.K."/>
            <person name="Tisa L.S."/>
        </authorList>
    </citation>
    <scope>NUCLEOTIDE SEQUENCE [LARGE SCALE GENOMIC DNA]</scope>
    <source>
        <strain evidence="2">CpI1-S</strain>
    </source>
</reference>
<evidence type="ECO:0008006" key="3">
    <source>
        <dbReference type="Google" id="ProtNLM"/>
    </source>
</evidence>
<accession>A0A0D8BGU7</accession>
<dbReference type="EMBL" id="JYFN01000021">
    <property type="protein sequence ID" value="KJE22667.1"/>
    <property type="molecule type" value="Genomic_DNA"/>
</dbReference>
<dbReference type="Proteomes" id="UP000032545">
    <property type="component" value="Unassembled WGS sequence"/>
</dbReference>
<reference evidence="2" key="1">
    <citation type="submission" date="2015-02" db="EMBL/GenBank/DDBJ databases">
        <title>Draft Genome of Frankia sp. CpI1-S.</title>
        <authorList>
            <person name="Oshone R.T."/>
            <person name="Ngom M."/>
            <person name="Ghodhbane-Gtari F."/>
            <person name="Gtari M."/>
            <person name="Morris K."/>
            <person name="Thomas K."/>
            <person name="Sen A."/>
            <person name="Tisa L.S."/>
        </authorList>
    </citation>
    <scope>NUCLEOTIDE SEQUENCE [LARGE SCALE GENOMIC DNA]</scope>
    <source>
        <strain evidence="2">CpI1-S</strain>
    </source>
</reference>
<dbReference type="PATRIC" id="fig|1502723.3.peg.2414"/>
<dbReference type="Pfam" id="PF17249">
    <property type="entry name" value="DUF5318"/>
    <property type="match status" value="1"/>
</dbReference>
<evidence type="ECO:0000313" key="2">
    <source>
        <dbReference type="Proteomes" id="UP000032545"/>
    </source>
</evidence>
<name>A0A0D8BGU7_9ACTN</name>
<protein>
    <recommendedName>
        <fullName evidence="3">DUF5318 domain-containing protein</fullName>
    </recommendedName>
</protein>